<evidence type="ECO:0000256" key="3">
    <source>
        <dbReference type="PROSITE-ProRule" id="PRU00869"/>
    </source>
</evidence>
<dbReference type="GO" id="GO:0033962">
    <property type="term" value="P:P-body assembly"/>
    <property type="evidence" value="ECO:0007669"/>
    <property type="project" value="TreeGrafter"/>
</dbReference>
<dbReference type="InterPro" id="IPR010920">
    <property type="entry name" value="LSM_dom_sf"/>
</dbReference>
<accession>A0AAV6TXV7</accession>
<feature type="compositionally biased region" description="Polar residues" evidence="4">
    <location>
        <begin position="427"/>
        <end position="452"/>
    </location>
</feature>
<feature type="domain" description="TFG box profile" evidence="7">
    <location>
        <begin position="366"/>
        <end position="386"/>
    </location>
</feature>
<evidence type="ECO:0000256" key="2">
    <source>
        <dbReference type="PROSITE-ProRule" id="PRU00846"/>
    </source>
</evidence>
<feature type="short sequence motif" description="TFG box" evidence="3">
    <location>
        <begin position="366"/>
        <end position="386"/>
    </location>
</feature>
<evidence type="ECO:0000313" key="9">
    <source>
        <dbReference type="EMBL" id="KAG8176556.1"/>
    </source>
</evidence>
<feature type="region of interest" description="Disordered" evidence="4">
    <location>
        <begin position="292"/>
        <end position="337"/>
    </location>
</feature>
<feature type="compositionally biased region" description="Acidic residues" evidence="4">
    <location>
        <begin position="326"/>
        <end position="337"/>
    </location>
</feature>
<evidence type="ECO:0000259" key="7">
    <source>
        <dbReference type="PROSITE" id="PS51536"/>
    </source>
</evidence>
<evidence type="ECO:0000259" key="5">
    <source>
        <dbReference type="PROSITE" id="PS51512"/>
    </source>
</evidence>
<dbReference type="SMART" id="SM01271">
    <property type="entry name" value="LSM14"/>
    <property type="match status" value="1"/>
</dbReference>
<dbReference type="EMBL" id="JAFNEN010000866">
    <property type="protein sequence ID" value="KAG8176556.1"/>
    <property type="molecule type" value="Genomic_DNA"/>
</dbReference>
<dbReference type="GO" id="GO:0000932">
    <property type="term" value="C:P-body"/>
    <property type="evidence" value="ECO:0007669"/>
    <property type="project" value="TreeGrafter"/>
</dbReference>
<feature type="compositionally biased region" description="Low complexity" evidence="4">
    <location>
        <begin position="145"/>
        <end position="157"/>
    </location>
</feature>
<evidence type="ECO:0000256" key="4">
    <source>
        <dbReference type="SAM" id="MobiDB-lite"/>
    </source>
</evidence>
<evidence type="ECO:0000259" key="8">
    <source>
        <dbReference type="PROSITE" id="PS52002"/>
    </source>
</evidence>
<keyword evidence="10" id="KW-1185">Reference proteome</keyword>
<dbReference type="CDD" id="cd01736">
    <property type="entry name" value="LSm14_N"/>
    <property type="match status" value="1"/>
</dbReference>
<dbReference type="Proteomes" id="UP000827092">
    <property type="component" value="Unassembled WGS sequence"/>
</dbReference>
<feature type="compositionally biased region" description="Basic and acidic residues" evidence="4">
    <location>
        <begin position="206"/>
        <end position="217"/>
    </location>
</feature>
<dbReference type="PROSITE" id="PS51512">
    <property type="entry name" value="DFDF"/>
    <property type="match status" value="1"/>
</dbReference>
<proteinExistence type="inferred from homology"/>
<comment type="caution">
    <text evidence="9">The sequence shown here is derived from an EMBL/GenBank/DDBJ whole genome shotgun (WGS) entry which is preliminary data.</text>
</comment>
<dbReference type="PROSITE" id="PS51513">
    <property type="entry name" value="FFD"/>
    <property type="match status" value="1"/>
</dbReference>
<dbReference type="SMART" id="SM01199">
    <property type="entry name" value="FDF"/>
    <property type="match status" value="1"/>
</dbReference>
<dbReference type="Gene3D" id="2.30.30.100">
    <property type="match status" value="1"/>
</dbReference>
<feature type="compositionally biased region" description="Gly residues" evidence="4">
    <location>
        <begin position="403"/>
        <end position="416"/>
    </location>
</feature>
<reference evidence="9 10" key="1">
    <citation type="journal article" date="2022" name="Nat. Ecol. Evol.">
        <title>A masculinizing supergene underlies an exaggerated male reproductive morph in a spider.</title>
        <authorList>
            <person name="Hendrickx F."/>
            <person name="De Corte Z."/>
            <person name="Sonet G."/>
            <person name="Van Belleghem S.M."/>
            <person name="Kostlbacher S."/>
            <person name="Vangestel C."/>
        </authorList>
    </citation>
    <scope>NUCLEOTIDE SEQUENCE [LARGE SCALE GENOMIC DNA]</scope>
    <source>
        <strain evidence="9">W744_W776</strain>
    </source>
</reference>
<dbReference type="InterPro" id="IPR025761">
    <property type="entry name" value="FFD_box"/>
</dbReference>
<dbReference type="InterPro" id="IPR025609">
    <property type="entry name" value="Lsm14-like_N"/>
</dbReference>
<evidence type="ECO:0000256" key="1">
    <source>
        <dbReference type="ARBA" id="ARBA00010415"/>
    </source>
</evidence>
<evidence type="ECO:0000313" key="10">
    <source>
        <dbReference type="Proteomes" id="UP000827092"/>
    </source>
</evidence>
<protein>
    <submittedName>
        <fullName evidence="9">Uncharacterized protein</fullName>
    </submittedName>
</protein>
<feature type="compositionally biased region" description="Polar residues" evidence="4">
    <location>
        <begin position="163"/>
        <end position="183"/>
    </location>
</feature>
<feature type="compositionally biased region" description="Polar residues" evidence="4">
    <location>
        <begin position="127"/>
        <end position="139"/>
    </location>
</feature>
<dbReference type="Pfam" id="PF12701">
    <property type="entry name" value="LSM14"/>
    <property type="match status" value="1"/>
</dbReference>
<dbReference type="PROSITE" id="PS52002">
    <property type="entry name" value="SM"/>
    <property type="match status" value="1"/>
</dbReference>
<dbReference type="Pfam" id="PF09532">
    <property type="entry name" value="FDF"/>
    <property type="match status" value="1"/>
</dbReference>
<dbReference type="PANTHER" id="PTHR13586:SF0">
    <property type="entry name" value="TRAILER HITCH, ISOFORM H"/>
    <property type="match status" value="1"/>
</dbReference>
<dbReference type="InterPro" id="IPR025768">
    <property type="entry name" value="TFG_box"/>
</dbReference>
<feature type="compositionally biased region" description="Low complexity" evidence="4">
    <location>
        <begin position="222"/>
        <end position="232"/>
    </location>
</feature>
<feature type="domain" description="DFDF" evidence="5">
    <location>
        <begin position="253"/>
        <end position="289"/>
    </location>
</feature>
<sequence>MSGGIPYLGSKISLISKSEIRYEGILYTIDTKESTVALAKVTSFGTEDRPTERPVAPRDEVYEYIIFRASDIKDLHVCEPPKPQPTTNSGLPNDPAIVQSSAAVPSAPSNSFSQSGSSFGPIGALPSYQNYASQPNHQHIPQPFSTTTSQRSDSQSETPPPASQQRKSPILDSGSQLSGSSNHVRGEISDRPNAPRQQGKGPPPPRDSRPPNQDRNRAPHTGGQRQQRSPQRGRGGNQRRGRGQGRNRQNFPGRSKDVLDFEGEYDFEQANAEFQELEGKLAKIKIAADQEEIPGESTNSDLAAEAEQPVLIDTSSAEDKNKEEAEWQDENGGDIDDEEAKTFYNKSKSFFDNISCEAVERSKGNAHRHDWRQERKLNVETFGVSANNTWMRRNAWRGRGGYRSRGGYGPRRGGNYGENRGYRNDRQNYGNDRQNNYGDRSYGNRQSNYSNERQNHLPPTAPVQKL</sequence>
<dbReference type="AlphaFoldDB" id="A0AAV6TXV7"/>
<gene>
    <name evidence="9" type="ORF">JTE90_010768</name>
</gene>
<dbReference type="GO" id="GO:0003729">
    <property type="term" value="F:mRNA binding"/>
    <property type="evidence" value="ECO:0007669"/>
    <property type="project" value="TreeGrafter"/>
</dbReference>
<dbReference type="FunFam" id="2.30.30.100:FF:000006">
    <property type="entry name" value="Protein LSM14 homolog A isoform b"/>
    <property type="match status" value="1"/>
</dbReference>
<feature type="short sequence motif" description="FFD box" evidence="2">
    <location>
        <begin position="342"/>
        <end position="358"/>
    </location>
</feature>
<comment type="similarity">
    <text evidence="1">Belongs to the LSM14 family.</text>
</comment>
<dbReference type="SUPFAM" id="SSF50182">
    <property type="entry name" value="Sm-like ribonucleoproteins"/>
    <property type="match status" value="1"/>
</dbReference>
<dbReference type="PROSITE" id="PS51536">
    <property type="entry name" value="TFG"/>
    <property type="match status" value="1"/>
</dbReference>
<feature type="domain" description="FFD box profile" evidence="6">
    <location>
        <begin position="342"/>
        <end position="358"/>
    </location>
</feature>
<dbReference type="PANTHER" id="PTHR13586">
    <property type="entry name" value="SCD6 PROTEIN-RELATED"/>
    <property type="match status" value="1"/>
</dbReference>
<name>A0AAV6TXV7_9ARAC</name>
<dbReference type="InterPro" id="IPR047575">
    <property type="entry name" value="Sm"/>
</dbReference>
<feature type="region of interest" description="Disordered" evidence="4">
    <location>
        <begin position="397"/>
        <end position="466"/>
    </location>
</feature>
<feature type="domain" description="Sm" evidence="8">
    <location>
        <begin position="1"/>
        <end position="81"/>
    </location>
</feature>
<organism evidence="9 10">
    <name type="scientific">Oedothorax gibbosus</name>
    <dbReference type="NCBI Taxonomy" id="931172"/>
    <lineage>
        <taxon>Eukaryota</taxon>
        <taxon>Metazoa</taxon>
        <taxon>Ecdysozoa</taxon>
        <taxon>Arthropoda</taxon>
        <taxon>Chelicerata</taxon>
        <taxon>Arachnida</taxon>
        <taxon>Araneae</taxon>
        <taxon>Araneomorphae</taxon>
        <taxon>Entelegynae</taxon>
        <taxon>Araneoidea</taxon>
        <taxon>Linyphiidae</taxon>
        <taxon>Erigoninae</taxon>
        <taxon>Oedothorax</taxon>
    </lineage>
</organism>
<feature type="region of interest" description="Disordered" evidence="4">
    <location>
        <begin position="76"/>
        <end position="262"/>
    </location>
</feature>
<dbReference type="GO" id="GO:0034063">
    <property type="term" value="P:stress granule assembly"/>
    <property type="evidence" value="ECO:0007669"/>
    <property type="project" value="TreeGrafter"/>
</dbReference>
<dbReference type="InterPro" id="IPR019050">
    <property type="entry name" value="FDF_dom"/>
</dbReference>
<evidence type="ECO:0000259" key="6">
    <source>
        <dbReference type="PROSITE" id="PS51513"/>
    </source>
</evidence>
<dbReference type="InterPro" id="IPR025762">
    <property type="entry name" value="DFDF"/>
</dbReference>
<feature type="compositionally biased region" description="Low complexity" evidence="4">
    <location>
        <begin position="95"/>
        <end position="123"/>
    </location>
</feature>